<dbReference type="AlphaFoldDB" id="A0A839XRF9"/>
<dbReference type="Gene3D" id="3.40.50.1950">
    <property type="entry name" value="Flavin prenyltransferase-like"/>
    <property type="match status" value="1"/>
</dbReference>
<accession>A0A839XRF9</accession>
<dbReference type="InterPro" id="IPR003382">
    <property type="entry name" value="Flavoprotein"/>
</dbReference>
<sequence length="187" mass="19322">MTATAGPAASEPRGIERGCLGLVASACGGVETRLAAELAEPAAERGWRLAITLTPTAASWFDDRQLARLQASTDLDVRWTARLPEQPRPHPDPEAFVVAPASAGSVAKLALGLADNQALTVLGDAVGVVPMVVGHRVQPTRPAHPAWQGHLDTLAGAGVAVAELGGAPWTELLDRLPATAFGEHGAR</sequence>
<evidence type="ECO:0000313" key="2">
    <source>
        <dbReference type="EMBL" id="MBB3665780.1"/>
    </source>
</evidence>
<dbReference type="GO" id="GO:0003824">
    <property type="term" value="F:catalytic activity"/>
    <property type="evidence" value="ECO:0007669"/>
    <property type="project" value="InterPro"/>
</dbReference>
<dbReference type="EMBL" id="JACIBS010000007">
    <property type="protein sequence ID" value="MBB3665780.1"/>
    <property type="molecule type" value="Genomic_DNA"/>
</dbReference>
<gene>
    <name evidence="2" type="ORF">FB384_004739</name>
</gene>
<feature type="domain" description="Flavoprotein" evidence="1">
    <location>
        <begin position="26"/>
        <end position="118"/>
    </location>
</feature>
<name>A0A839XRF9_9PSEU</name>
<keyword evidence="3" id="KW-1185">Reference proteome</keyword>
<evidence type="ECO:0000313" key="3">
    <source>
        <dbReference type="Proteomes" id="UP000564573"/>
    </source>
</evidence>
<comment type="caution">
    <text evidence="2">The sequence shown here is derived from an EMBL/GenBank/DDBJ whole genome shotgun (WGS) entry which is preliminary data.</text>
</comment>
<dbReference type="InterPro" id="IPR036551">
    <property type="entry name" value="Flavin_trans-like"/>
</dbReference>
<reference evidence="2 3" key="1">
    <citation type="submission" date="2020-08" db="EMBL/GenBank/DDBJ databases">
        <title>Sequencing the genomes of 1000 actinobacteria strains.</title>
        <authorList>
            <person name="Klenk H.-P."/>
        </authorList>
    </citation>
    <scope>NUCLEOTIDE SEQUENCE [LARGE SCALE GENOMIC DNA]</scope>
    <source>
        <strain evidence="2 3">DSM 45267</strain>
    </source>
</reference>
<dbReference type="Pfam" id="PF02441">
    <property type="entry name" value="Flavoprotein"/>
    <property type="match status" value="1"/>
</dbReference>
<dbReference type="Proteomes" id="UP000564573">
    <property type="component" value="Unassembled WGS sequence"/>
</dbReference>
<proteinExistence type="predicted"/>
<protein>
    <recommendedName>
        <fullName evidence="1">Flavoprotein domain-containing protein</fullName>
    </recommendedName>
</protein>
<organism evidence="2 3">
    <name type="scientific">Prauserella sediminis</name>
    <dbReference type="NCBI Taxonomy" id="577680"/>
    <lineage>
        <taxon>Bacteria</taxon>
        <taxon>Bacillati</taxon>
        <taxon>Actinomycetota</taxon>
        <taxon>Actinomycetes</taxon>
        <taxon>Pseudonocardiales</taxon>
        <taxon>Pseudonocardiaceae</taxon>
        <taxon>Prauserella</taxon>
        <taxon>Prauserella salsuginis group</taxon>
    </lineage>
</organism>
<dbReference type="SUPFAM" id="SSF52507">
    <property type="entry name" value="Homo-oligomeric flavin-containing Cys decarboxylases, HFCD"/>
    <property type="match status" value="1"/>
</dbReference>
<dbReference type="RefSeq" id="WP_323985419.1">
    <property type="nucleotide sequence ID" value="NZ_JACIBS010000007.1"/>
</dbReference>
<evidence type="ECO:0000259" key="1">
    <source>
        <dbReference type="Pfam" id="PF02441"/>
    </source>
</evidence>